<dbReference type="PANTHER" id="PTHR41913:SF1">
    <property type="entry name" value="DUF1684 DOMAIN-CONTAINING PROTEIN"/>
    <property type="match status" value="1"/>
</dbReference>
<dbReference type="Pfam" id="PF07920">
    <property type="entry name" value="DUF1684"/>
    <property type="match status" value="1"/>
</dbReference>
<evidence type="ECO:0008006" key="4">
    <source>
        <dbReference type="Google" id="ProtNLM"/>
    </source>
</evidence>
<keyword evidence="3" id="KW-1185">Reference proteome</keyword>
<dbReference type="PANTHER" id="PTHR41913">
    <property type="entry name" value="DUF1684 DOMAIN-CONTAINING PROTEIN"/>
    <property type="match status" value="1"/>
</dbReference>
<reference evidence="2 3" key="1">
    <citation type="submission" date="2019-03" db="EMBL/GenBank/DDBJ databases">
        <title>Genomic Encyclopedia of Type Strains, Phase IV (KMG-IV): sequencing the most valuable type-strain genomes for metagenomic binning, comparative biology and taxonomic classification.</title>
        <authorList>
            <person name="Goeker M."/>
        </authorList>
    </citation>
    <scope>NUCLEOTIDE SEQUENCE [LARGE SCALE GENOMIC DNA]</scope>
    <source>
        <strain evidence="2 3">DSM 21944</strain>
    </source>
</reference>
<protein>
    <recommendedName>
        <fullName evidence="4">DUF1684 domain-containing protein</fullName>
    </recommendedName>
</protein>
<dbReference type="AlphaFoldDB" id="A0A4R3L4I6"/>
<proteinExistence type="predicted"/>
<evidence type="ECO:0000256" key="1">
    <source>
        <dbReference type="SAM" id="SignalP"/>
    </source>
</evidence>
<comment type="caution">
    <text evidence="2">The sequence shown here is derived from an EMBL/GenBank/DDBJ whole genome shotgun (WGS) entry which is preliminary data.</text>
</comment>
<sequence length="299" mass="32003">MNVVKAFGRLLLGSPVIAAGMLAADDTASHAGEILRWQAGRDAALREPDGWLSFTGSGTVPTGSHSVGSGTDQDIVLPSGPAQLGVVDVDAEGDIHFTPAADAGATIAGKRFRRERLLTQRDEGGPTRIDIDAAWFYVVRLADGSVGWRMRDPSSPALTGFKGLDYFPIDESWRIQARWQPFDEPETLELLTSAGTPDTGKVPGVAVFERDGGVYTLRPIVEADGQLFFIFADRTSGRETYGAARFLYANPAVDGKVVLDFNKAYNPPCALTPHVVCPLAPPENRLALAVTAGEKKPPK</sequence>
<evidence type="ECO:0000313" key="3">
    <source>
        <dbReference type="Proteomes" id="UP000294599"/>
    </source>
</evidence>
<keyword evidence="1" id="KW-0732">Signal</keyword>
<dbReference type="EMBL" id="SMAF01000030">
    <property type="protein sequence ID" value="TCS93054.1"/>
    <property type="molecule type" value="Genomic_DNA"/>
</dbReference>
<accession>A0A4R3L4I6</accession>
<dbReference type="InterPro" id="IPR012467">
    <property type="entry name" value="DUF1684"/>
</dbReference>
<feature type="signal peptide" evidence="1">
    <location>
        <begin position="1"/>
        <end position="18"/>
    </location>
</feature>
<dbReference type="OrthoDB" id="5493262at2"/>
<dbReference type="Proteomes" id="UP000294599">
    <property type="component" value="Unassembled WGS sequence"/>
</dbReference>
<dbReference type="RefSeq" id="WP_123522171.1">
    <property type="nucleotide sequence ID" value="NZ_JBHLWF010000030.1"/>
</dbReference>
<name>A0A4R3L4I6_9GAMM</name>
<feature type="chain" id="PRO_5030099234" description="DUF1684 domain-containing protein" evidence="1">
    <location>
        <begin position="19"/>
        <end position="299"/>
    </location>
</feature>
<gene>
    <name evidence="2" type="ORF">EDC25_13025</name>
</gene>
<evidence type="ECO:0000313" key="2">
    <source>
        <dbReference type="EMBL" id="TCS93054.1"/>
    </source>
</evidence>
<organism evidence="2 3">
    <name type="scientific">Pseudofulvimonas gallinarii</name>
    <dbReference type="NCBI Taxonomy" id="634155"/>
    <lineage>
        <taxon>Bacteria</taxon>
        <taxon>Pseudomonadati</taxon>
        <taxon>Pseudomonadota</taxon>
        <taxon>Gammaproteobacteria</taxon>
        <taxon>Lysobacterales</taxon>
        <taxon>Rhodanobacteraceae</taxon>
        <taxon>Pseudofulvimonas</taxon>
    </lineage>
</organism>